<organism evidence="14 15">
    <name type="scientific">Physocladia obscura</name>
    <dbReference type="NCBI Taxonomy" id="109957"/>
    <lineage>
        <taxon>Eukaryota</taxon>
        <taxon>Fungi</taxon>
        <taxon>Fungi incertae sedis</taxon>
        <taxon>Chytridiomycota</taxon>
        <taxon>Chytridiomycota incertae sedis</taxon>
        <taxon>Chytridiomycetes</taxon>
        <taxon>Chytridiales</taxon>
        <taxon>Chytriomycetaceae</taxon>
        <taxon>Physocladia</taxon>
    </lineage>
</organism>
<dbReference type="GO" id="GO:0005743">
    <property type="term" value="C:mitochondrial inner membrane"/>
    <property type="evidence" value="ECO:0007669"/>
    <property type="project" value="TreeGrafter"/>
</dbReference>
<keyword evidence="10" id="KW-0472">Membrane</keyword>
<feature type="non-terminal residue" evidence="14">
    <location>
        <position position="258"/>
    </location>
</feature>
<accession>A0AAD5SW03</accession>
<evidence type="ECO:0000313" key="14">
    <source>
        <dbReference type="EMBL" id="KAJ3103033.1"/>
    </source>
</evidence>
<comment type="subcellular location">
    <subcellularLocation>
        <location evidence="2">Membrane</location>
    </subcellularLocation>
</comment>
<comment type="cofactor">
    <cofactor evidence="1">
        <name>FMN</name>
        <dbReference type="ChEBI" id="CHEBI:58210"/>
    </cofactor>
</comment>
<evidence type="ECO:0000256" key="1">
    <source>
        <dbReference type="ARBA" id="ARBA00001917"/>
    </source>
</evidence>
<dbReference type="PROSITE" id="PS00911">
    <property type="entry name" value="DHODEHASE_1"/>
    <property type="match status" value="1"/>
</dbReference>
<evidence type="ECO:0000256" key="4">
    <source>
        <dbReference type="ARBA" id="ARBA00005359"/>
    </source>
</evidence>
<dbReference type="InterPro" id="IPR050074">
    <property type="entry name" value="DHO_dehydrogenase"/>
</dbReference>
<name>A0AAD5SW03_9FUNG</name>
<gene>
    <name evidence="14" type="ORF">HK100_004268</name>
</gene>
<dbReference type="InterPro" id="IPR005720">
    <property type="entry name" value="Dihydroorotate_DH_cat"/>
</dbReference>
<evidence type="ECO:0000256" key="12">
    <source>
        <dbReference type="ARBA" id="ARBA00048639"/>
    </source>
</evidence>
<evidence type="ECO:0000256" key="2">
    <source>
        <dbReference type="ARBA" id="ARBA00004370"/>
    </source>
</evidence>
<dbReference type="InterPro" id="IPR013785">
    <property type="entry name" value="Aldolase_TIM"/>
</dbReference>
<comment type="caution">
    <text evidence="14">The sequence shown here is derived from an EMBL/GenBank/DDBJ whole genome shotgun (WGS) entry which is preliminary data.</text>
</comment>
<dbReference type="Pfam" id="PF01180">
    <property type="entry name" value="DHO_dh"/>
    <property type="match status" value="1"/>
</dbReference>
<sequence length="258" mass="27699">MDNLPSARRSTTGLLFRRASLVLGVGAAAFAIVTATDTRAAVHKALMPLLHGLDPETSHRLSIAAAKWRLAPREWVSPDPHARLATNVLGLALDSPLGVAAGFDKHGEAVDALLAMGFGLVELGSVTPLPQDGNPKPRFFRLPQDNAVINRYGFNSDGHAAVAKRLALRLSSFLISNYPSTRGQLPPSIPFALVPQKALGINLGKNKLSLPDDNTDYVKGVSTLGQYADYIVVNISSPNTPGLRSLQRREPMLKLMNE</sequence>
<evidence type="ECO:0000256" key="10">
    <source>
        <dbReference type="ARBA" id="ARBA00023136"/>
    </source>
</evidence>
<dbReference type="EMBL" id="JADGJH010002128">
    <property type="protein sequence ID" value="KAJ3103033.1"/>
    <property type="molecule type" value="Genomic_DNA"/>
</dbReference>
<evidence type="ECO:0000256" key="7">
    <source>
        <dbReference type="ARBA" id="ARBA00022630"/>
    </source>
</evidence>
<evidence type="ECO:0000256" key="3">
    <source>
        <dbReference type="ARBA" id="ARBA00005161"/>
    </source>
</evidence>
<dbReference type="InterPro" id="IPR005719">
    <property type="entry name" value="Dihydroorotate_DH_2"/>
</dbReference>
<dbReference type="GO" id="GO:0009220">
    <property type="term" value="P:pyrimidine ribonucleotide biosynthetic process"/>
    <property type="evidence" value="ECO:0007669"/>
    <property type="project" value="TreeGrafter"/>
</dbReference>
<reference evidence="14" key="1">
    <citation type="submission" date="2020-05" db="EMBL/GenBank/DDBJ databases">
        <title>Phylogenomic resolution of chytrid fungi.</title>
        <authorList>
            <person name="Stajich J.E."/>
            <person name="Amses K."/>
            <person name="Simmons R."/>
            <person name="Seto K."/>
            <person name="Myers J."/>
            <person name="Bonds A."/>
            <person name="Quandt C.A."/>
            <person name="Barry K."/>
            <person name="Liu P."/>
            <person name="Grigoriev I."/>
            <person name="Longcore J.E."/>
            <person name="James T.Y."/>
        </authorList>
    </citation>
    <scope>NUCLEOTIDE SEQUENCE</scope>
    <source>
        <strain evidence="14">JEL0513</strain>
    </source>
</reference>
<feature type="domain" description="Dihydroorotate dehydrogenase catalytic" evidence="13">
    <location>
        <begin position="84"/>
        <end position="252"/>
    </location>
</feature>
<dbReference type="AlphaFoldDB" id="A0AAD5SW03"/>
<evidence type="ECO:0000256" key="5">
    <source>
        <dbReference type="ARBA" id="ARBA00012791"/>
    </source>
</evidence>
<dbReference type="GO" id="GO:0006207">
    <property type="term" value="P:'de novo' pyrimidine nucleobase biosynthetic process"/>
    <property type="evidence" value="ECO:0007669"/>
    <property type="project" value="InterPro"/>
</dbReference>
<protein>
    <recommendedName>
        <fullName evidence="6">Dihydroorotate dehydrogenase (quinone), mitochondrial</fullName>
        <ecNumber evidence="5">1.3.5.2</ecNumber>
    </recommendedName>
    <alternativeName>
        <fullName evidence="11">Dihydroorotate oxidase</fullName>
    </alternativeName>
</protein>
<evidence type="ECO:0000256" key="8">
    <source>
        <dbReference type="ARBA" id="ARBA00022643"/>
    </source>
</evidence>
<dbReference type="Gene3D" id="3.20.20.70">
    <property type="entry name" value="Aldolase class I"/>
    <property type="match status" value="1"/>
</dbReference>
<evidence type="ECO:0000256" key="9">
    <source>
        <dbReference type="ARBA" id="ARBA00023002"/>
    </source>
</evidence>
<evidence type="ECO:0000256" key="11">
    <source>
        <dbReference type="ARBA" id="ARBA00031623"/>
    </source>
</evidence>
<keyword evidence="9" id="KW-0560">Oxidoreductase</keyword>
<evidence type="ECO:0000259" key="13">
    <source>
        <dbReference type="Pfam" id="PF01180"/>
    </source>
</evidence>
<proteinExistence type="inferred from homology"/>
<dbReference type="SUPFAM" id="SSF51395">
    <property type="entry name" value="FMN-linked oxidoreductases"/>
    <property type="match status" value="1"/>
</dbReference>
<keyword evidence="15" id="KW-1185">Reference proteome</keyword>
<keyword evidence="7" id="KW-0285">Flavoprotein</keyword>
<comment type="similarity">
    <text evidence="4">Belongs to the dihydroorotate dehydrogenase family. Type 2 subfamily.</text>
</comment>
<comment type="catalytic activity">
    <reaction evidence="12">
        <text>(S)-dihydroorotate + a quinone = orotate + a quinol</text>
        <dbReference type="Rhea" id="RHEA:30187"/>
        <dbReference type="ChEBI" id="CHEBI:24646"/>
        <dbReference type="ChEBI" id="CHEBI:30839"/>
        <dbReference type="ChEBI" id="CHEBI:30864"/>
        <dbReference type="ChEBI" id="CHEBI:132124"/>
        <dbReference type="EC" id="1.3.5.2"/>
    </reaction>
</comment>
<dbReference type="PANTHER" id="PTHR48109">
    <property type="entry name" value="DIHYDROOROTATE DEHYDROGENASE (QUINONE), MITOCHONDRIAL-RELATED"/>
    <property type="match status" value="1"/>
</dbReference>
<keyword evidence="8" id="KW-0288">FMN</keyword>
<dbReference type="InterPro" id="IPR001295">
    <property type="entry name" value="Dihydroorotate_DH_CS"/>
</dbReference>
<evidence type="ECO:0000256" key="6">
    <source>
        <dbReference type="ARBA" id="ARBA00017599"/>
    </source>
</evidence>
<dbReference type="CDD" id="cd04738">
    <property type="entry name" value="DHOD_2_like"/>
    <property type="match status" value="1"/>
</dbReference>
<evidence type="ECO:0000313" key="15">
    <source>
        <dbReference type="Proteomes" id="UP001211907"/>
    </source>
</evidence>
<dbReference type="EC" id="1.3.5.2" evidence="5"/>
<dbReference type="Proteomes" id="UP001211907">
    <property type="component" value="Unassembled WGS sequence"/>
</dbReference>
<dbReference type="GO" id="GO:0106430">
    <property type="term" value="F:dihydroorotate dehydrogenase (quinone) activity"/>
    <property type="evidence" value="ECO:0007669"/>
    <property type="project" value="UniProtKB-EC"/>
</dbReference>
<comment type="pathway">
    <text evidence="3">Pyrimidine metabolism; UMP biosynthesis via de novo pathway; orotate from (S)-dihydroorotate (quinone route): step 1/1.</text>
</comment>
<dbReference type="PANTHER" id="PTHR48109:SF4">
    <property type="entry name" value="DIHYDROOROTATE DEHYDROGENASE (QUINONE), MITOCHONDRIAL"/>
    <property type="match status" value="1"/>
</dbReference>